<dbReference type="Proteomes" id="UP000594261">
    <property type="component" value="Chromosome 2"/>
</dbReference>
<evidence type="ECO:0000313" key="2">
    <source>
        <dbReference type="EnsemblPlants" id="QL02p069765:mrna"/>
    </source>
</evidence>
<dbReference type="InParanoid" id="A0A7N2QZL5"/>
<keyword evidence="3" id="KW-1185">Reference proteome</keyword>
<dbReference type="Gramene" id="QL02p069765:mrna">
    <property type="protein sequence ID" value="QL02p069765:mrna"/>
    <property type="gene ID" value="QL02p069765"/>
</dbReference>
<reference evidence="2" key="2">
    <citation type="submission" date="2021-01" db="UniProtKB">
        <authorList>
            <consortium name="EnsemblPlants"/>
        </authorList>
    </citation>
    <scope>IDENTIFICATION</scope>
</reference>
<evidence type="ECO:0000256" key="1">
    <source>
        <dbReference type="SAM" id="Phobius"/>
    </source>
</evidence>
<feature type="transmembrane region" description="Helical" evidence="1">
    <location>
        <begin position="67"/>
        <end position="86"/>
    </location>
</feature>
<evidence type="ECO:0000313" key="3">
    <source>
        <dbReference type="Proteomes" id="UP000594261"/>
    </source>
</evidence>
<keyword evidence="1" id="KW-0472">Membrane</keyword>
<accession>A0A7N2QZL5</accession>
<sequence length="89" mass="10115">MAGTENGRVDALYSTPSIYTDAKYLQMIPRQPRMMIFSFMQIMQMHTGQYTLPVPALKHYVRIMSGYDLVIGIIYVTVSVCMMDLIGTV</sequence>
<protein>
    <submittedName>
        <fullName evidence="2">Uncharacterized protein</fullName>
    </submittedName>
</protein>
<dbReference type="EnsemblPlants" id="QL02p069765:mrna">
    <property type="protein sequence ID" value="QL02p069765:mrna"/>
    <property type="gene ID" value="QL02p069765"/>
</dbReference>
<name>A0A7N2QZL5_QUELO</name>
<reference evidence="3" key="1">
    <citation type="journal article" date="2016" name="G3 (Bethesda)">
        <title>First Draft Assembly and Annotation of the Genome of a California Endemic Oak Quercus lobata Nee (Fagaceae).</title>
        <authorList>
            <person name="Sork V.L."/>
            <person name="Fitz-Gibbon S.T."/>
            <person name="Puiu D."/>
            <person name="Crepeau M."/>
            <person name="Gugger P.F."/>
            <person name="Sherman R."/>
            <person name="Stevens K."/>
            <person name="Langley C.H."/>
            <person name="Pellegrini M."/>
            <person name="Salzberg S.L."/>
        </authorList>
    </citation>
    <scope>NUCLEOTIDE SEQUENCE [LARGE SCALE GENOMIC DNA]</scope>
    <source>
        <strain evidence="3">cv. SW786</strain>
    </source>
</reference>
<dbReference type="AlphaFoldDB" id="A0A7N2QZL5"/>
<proteinExistence type="predicted"/>
<organism evidence="2 3">
    <name type="scientific">Quercus lobata</name>
    <name type="common">Valley oak</name>
    <dbReference type="NCBI Taxonomy" id="97700"/>
    <lineage>
        <taxon>Eukaryota</taxon>
        <taxon>Viridiplantae</taxon>
        <taxon>Streptophyta</taxon>
        <taxon>Embryophyta</taxon>
        <taxon>Tracheophyta</taxon>
        <taxon>Spermatophyta</taxon>
        <taxon>Magnoliopsida</taxon>
        <taxon>eudicotyledons</taxon>
        <taxon>Gunneridae</taxon>
        <taxon>Pentapetalae</taxon>
        <taxon>rosids</taxon>
        <taxon>fabids</taxon>
        <taxon>Fagales</taxon>
        <taxon>Fagaceae</taxon>
        <taxon>Quercus</taxon>
    </lineage>
</organism>
<keyword evidence="1" id="KW-1133">Transmembrane helix</keyword>
<keyword evidence="1" id="KW-0812">Transmembrane</keyword>